<dbReference type="Proteomes" id="UP000465622">
    <property type="component" value="Chromosome"/>
</dbReference>
<name>A0ABM7HWZ4_MYCME</name>
<keyword evidence="3" id="KW-1185">Reference proteome</keyword>
<gene>
    <name evidence="2" type="ORF">MMAGJ_44120</name>
</gene>
<sequence length="103" mass="11155">MVTSLGTDFEVMTSVAGKIDVLNDDIRAMLQAFIARMSSVPPSVWGGAAATRFRDVVDRWNSESVALHTALARIAQTIRSNERTLRQAADGHSERLGAVGQNL</sequence>
<dbReference type="InterPro" id="IPR036689">
    <property type="entry name" value="ESAT-6-like_sf"/>
</dbReference>
<dbReference type="RefSeq" id="WP_036428968.1">
    <property type="nucleotide sequence ID" value="NZ_AP022567.1"/>
</dbReference>
<dbReference type="Pfam" id="PF06013">
    <property type="entry name" value="WXG100"/>
    <property type="match status" value="1"/>
</dbReference>
<evidence type="ECO:0000313" key="2">
    <source>
        <dbReference type="EMBL" id="BBX35130.1"/>
    </source>
</evidence>
<protein>
    <recommendedName>
        <fullName evidence="1">ESAT-6-like protein</fullName>
    </recommendedName>
</protein>
<dbReference type="Gene3D" id="1.10.287.1060">
    <property type="entry name" value="ESAT-6-like"/>
    <property type="match status" value="1"/>
</dbReference>
<evidence type="ECO:0000313" key="3">
    <source>
        <dbReference type="Proteomes" id="UP000465622"/>
    </source>
</evidence>
<dbReference type="EMBL" id="AP022567">
    <property type="protein sequence ID" value="BBX35130.1"/>
    <property type="molecule type" value="Genomic_DNA"/>
</dbReference>
<organism evidence="2 3">
    <name type="scientific">Mycolicibacterium mageritense</name>
    <name type="common">Mycobacterium mageritense</name>
    <dbReference type="NCBI Taxonomy" id="53462"/>
    <lineage>
        <taxon>Bacteria</taxon>
        <taxon>Bacillati</taxon>
        <taxon>Actinomycetota</taxon>
        <taxon>Actinomycetes</taxon>
        <taxon>Mycobacteriales</taxon>
        <taxon>Mycobacteriaceae</taxon>
        <taxon>Mycolicibacterium</taxon>
    </lineage>
</organism>
<evidence type="ECO:0000256" key="1">
    <source>
        <dbReference type="RuleBase" id="RU362001"/>
    </source>
</evidence>
<reference evidence="2 3" key="1">
    <citation type="journal article" date="2019" name="Emerg. Microbes Infect.">
        <title>Comprehensive subspecies identification of 175 nontuberculous mycobacteria species based on 7547 genomic profiles.</title>
        <authorList>
            <person name="Matsumoto Y."/>
            <person name="Kinjo T."/>
            <person name="Motooka D."/>
            <person name="Nabeya D."/>
            <person name="Jung N."/>
            <person name="Uechi K."/>
            <person name="Horii T."/>
            <person name="Iida T."/>
            <person name="Fujita J."/>
            <person name="Nakamura S."/>
        </authorList>
    </citation>
    <scope>NUCLEOTIDE SEQUENCE [LARGE SCALE GENOMIC DNA]</scope>
    <source>
        <strain evidence="2 3">JCM 12375</strain>
    </source>
</reference>
<dbReference type="InterPro" id="IPR010310">
    <property type="entry name" value="T7SS_ESAT-6-like"/>
</dbReference>
<comment type="similarity">
    <text evidence="1">Belongs to the WXG100 family.</text>
</comment>
<dbReference type="NCBIfam" id="TIGR03930">
    <property type="entry name" value="WXG100_ESAT6"/>
    <property type="match status" value="1"/>
</dbReference>
<proteinExistence type="inferred from homology"/>
<dbReference type="SUPFAM" id="SSF140453">
    <property type="entry name" value="EsxAB dimer-like"/>
    <property type="match status" value="1"/>
</dbReference>
<accession>A0ABM7HWZ4</accession>